<dbReference type="Proteomes" id="UP000637074">
    <property type="component" value="Unassembled WGS sequence"/>
</dbReference>
<organism evidence="1 2">
    <name type="scientific">Neobacillus kokaensis</name>
    <dbReference type="NCBI Taxonomy" id="2759023"/>
    <lineage>
        <taxon>Bacteria</taxon>
        <taxon>Bacillati</taxon>
        <taxon>Bacillota</taxon>
        <taxon>Bacilli</taxon>
        <taxon>Bacillales</taxon>
        <taxon>Bacillaceae</taxon>
        <taxon>Neobacillus</taxon>
    </lineage>
</organism>
<evidence type="ECO:0000313" key="2">
    <source>
        <dbReference type="Proteomes" id="UP000637074"/>
    </source>
</evidence>
<sequence length="190" mass="20750">MRNDNNDQNKGNTINQDAVMNLANNLFKNESSFDISSIMRMATNLLSNDALMNSVQAISQPNTAASHSNNVMGIPDQSHSAGNQTEETGKTFPENNLVDQLAKLAASAVSAEDVAMQPGPESNEINQTTNIAADNSTTAPNRSEYFIISSQLEQITKDILDIKNELQALKKEDLLDKVNKKAGKKQKKKK</sequence>
<dbReference type="RefSeq" id="WP_191269181.1">
    <property type="nucleotide sequence ID" value="NZ_BNDS01000001.1"/>
</dbReference>
<accession>A0ABQ3MZ34</accession>
<keyword evidence="2" id="KW-1185">Reference proteome</keyword>
<reference evidence="1 2" key="1">
    <citation type="journal article" date="2022" name="Int. J. Syst. Evol. Microbiol.">
        <title>Neobacillus kokaensis sp. nov., isolated from soil.</title>
        <authorList>
            <person name="Yuki K."/>
            <person name="Matsubara H."/>
            <person name="Yamaguchi S."/>
        </authorList>
    </citation>
    <scope>NUCLEOTIDE SEQUENCE [LARGE SCALE GENOMIC DNA]</scope>
    <source>
        <strain evidence="1 2">LOB 377</strain>
    </source>
</reference>
<evidence type="ECO:0000313" key="1">
    <source>
        <dbReference type="EMBL" id="GHH96870.1"/>
    </source>
</evidence>
<comment type="caution">
    <text evidence="1">The sequence shown here is derived from an EMBL/GenBank/DDBJ whole genome shotgun (WGS) entry which is preliminary data.</text>
</comment>
<name>A0ABQ3MZ34_9BACI</name>
<gene>
    <name evidence="1" type="ORF">AM1BK_04130</name>
</gene>
<proteinExistence type="predicted"/>
<protein>
    <submittedName>
        <fullName evidence="1">Uncharacterized protein</fullName>
    </submittedName>
</protein>
<dbReference type="EMBL" id="BNDS01000001">
    <property type="protein sequence ID" value="GHH96870.1"/>
    <property type="molecule type" value="Genomic_DNA"/>
</dbReference>